<feature type="domain" description="DUF7088" evidence="3">
    <location>
        <begin position="34"/>
        <end position="140"/>
    </location>
</feature>
<dbReference type="EMBL" id="BRVP01000008">
    <property type="protein sequence ID" value="GLB52449.1"/>
    <property type="molecule type" value="Genomic_DNA"/>
</dbReference>
<keyword evidence="1" id="KW-0472">Membrane</keyword>
<keyword evidence="1" id="KW-1133">Transmembrane helix</keyword>
<evidence type="ECO:0000259" key="3">
    <source>
        <dbReference type="Pfam" id="PF23357"/>
    </source>
</evidence>
<dbReference type="Pfam" id="PF09822">
    <property type="entry name" value="ABC_transp_aux"/>
    <property type="match status" value="1"/>
</dbReference>
<feature type="domain" description="ABC-type uncharacterised transport system" evidence="2">
    <location>
        <begin position="187"/>
        <end position="487"/>
    </location>
</feature>
<name>A0A9W6B4K5_9FLAO</name>
<dbReference type="RefSeq" id="WP_281753726.1">
    <property type="nucleotide sequence ID" value="NZ_BRVP01000008.1"/>
</dbReference>
<evidence type="ECO:0000313" key="4">
    <source>
        <dbReference type="EMBL" id="GLB52449.1"/>
    </source>
</evidence>
<proteinExistence type="predicted"/>
<sequence length="551" mass="62884">MIKKTPVQILVVALLLVLINWVLSDYYLRFDVTKDKRYTLSETTLNALDNVDQPLYVDVLLQGEFPAQFKKLQYELQQLLEQYKNENDNIIFTFTNPLEGEENPDETIQYLNSLGMMPTNIPITENGKKSLTQIFPWAVANYGQKTVRVPLLINNMGSNADENINKSVQQLEYNLTDAITKLTIIQKKKVAILKGNGELSDKYFADFLVNLKEYYRLGKFDLDSLTSKPEKVLENLNKFDAAIIAKPTEEFTDTEKQIIDQYIMNGGKTLWCLDQVTIDLDSLQNEQQATFAFPRKLNLDDLLFKYGVRLNYNLVEDMISTPITVQTTNGNMPLDWLLSPITVSPENHPINKNINVVKLEFANQIDTLNNGIKKTVLLESSPQSKVIGTPIEINLNRYSGTLQPDYFNQGSQILGVLLEGNFTSGFKNRIKPVNLPKSLDQSVDNKMIIISDGDIINYNYANKKPLMNGIDPWTQQIYGNKDFLVNCMNYLLDDNGLINIRGKEIKLAFLDHEKIETNEFSIKLINIGVPILLLSIFGGIFLFVRKRKYTK</sequence>
<evidence type="ECO:0000313" key="5">
    <source>
        <dbReference type="Proteomes" id="UP001143545"/>
    </source>
</evidence>
<protein>
    <submittedName>
        <fullName evidence="4">Gliding motility-associated ABC transporter substrate-binding protein GldG</fullName>
    </submittedName>
</protein>
<organism evidence="4 5">
    <name type="scientific">Neptunitalea chrysea</name>
    <dbReference type="NCBI Taxonomy" id="1647581"/>
    <lineage>
        <taxon>Bacteria</taxon>
        <taxon>Pseudomonadati</taxon>
        <taxon>Bacteroidota</taxon>
        <taxon>Flavobacteriia</taxon>
        <taxon>Flavobacteriales</taxon>
        <taxon>Flavobacteriaceae</taxon>
        <taxon>Neptunitalea</taxon>
    </lineage>
</organism>
<dbReference type="Proteomes" id="UP001143545">
    <property type="component" value="Unassembled WGS sequence"/>
</dbReference>
<dbReference type="Pfam" id="PF23357">
    <property type="entry name" value="DUF7088"/>
    <property type="match status" value="1"/>
</dbReference>
<comment type="caution">
    <text evidence="4">The sequence shown here is derived from an EMBL/GenBank/DDBJ whole genome shotgun (WGS) entry which is preliminary data.</text>
</comment>
<dbReference type="InterPro" id="IPR055396">
    <property type="entry name" value="DUF7088"/>
</dbReference>
<accession>A0A9W6B4K5</accession>
<keyword evidence="1" id="KW-0812">Transmembrane</keyword>
<evidence type="ECO:0000259" key="2">
    <source>
        <dbReference type="Pfam" id="PF09822"/>
    </source>
</evidence>
<reference evidence="4" key="1">
    <citation type="submission" date="2022-07" db="EMBL/GenBank/DDBJ databases">
        <title>Taxonomy of Novel Oxalotrophic and Methylotrophic Bacteria.</title>
        <authorList>
            <person name="Sahin N."/>
            <person name="Tani A."/>
        </authorList>
    </citation>
    <scope>NUCLEOTIDE SEQUENCE</scope>
    <source>
        <strain evidence="4">AM327</strain>
    </source>
</reference>
<feature type="transmembrane region" description="Helical" evidence="1">
    <location>
        <begin position="524"/>
        <end position="544"/>
    </location>
</feature>
<evidence type="ECO:0000256" key="1">
    <source>
        <dbReference type="SAM" id="Phobius"/>
    </source>
</evidence>
<gene>
    <name evidence="4" type="primary">gldG</name>
    <name evidence="4" type="ORF">NBRC110019_14890</name>
</gene>
<dbReference type="InterPro" id="IPR019863">
    <property type="entry name" value="Motility-assoc_ABC-rel_GldG"/>
</dbReference>
<keyword evidence="5" id="KW-1185">Reference proteome</keyword>
<dbReference type="NCBIfam" id="TIGR03521">
    <property type="entry name" value="GldG"/>
    <property type="match status" value="1"/>
</dbReference>
<dbReference type="InterPro" id="IPR019196">
    <property type="entry name" value="ABC_transp_unknown"/>
</dbReference>
<dbReference type="AlphaFoldDB" id="A0A9W6B4K5"/>